<gene>
    <name evidence="1" type="ORF">HMPREF1168_02664</name>
</gene>
<dbReference type="AlphaFoldDB" id="K1IIJ9"/>
<proteinExistence type="predicted"/>
<accession>K1IIJ9</accession>
<evidence type="ECO:0000313" key="1">
    <source>
        <dbReference type="EMBL" id="EKB18890.1"/>
    </source>
</evidence>
<organism evidence="1 2">
    <name type="scientific">Aeromonas veronii AMC34</name>
    <dbReference type="NCBI Taxonomy" id="1073383"/>
    <lineage>
        <taxon>Bacteria</taxon>
        <taxon>Pseudomonadati</taxon>
        <taxon>Pseudomonadota</taxon>
        <taxon>Gammaproteobacteria</taxon>
        <taxon>Aeromonadales</taxon>
        <taxon>Aeromonadaceae</taxon>
        <taxon>Aeromonas</taxon>
    </lineage>
</organism>
<dbReference type="HOGENOM" id="CLU_2893823_0_0_6"/>
<dbReference type="Proteomes" id="UP000006087">
    <property type="component" value="Unassembled WGS sequence"/>
</dbReference>
<evidence type="ECO:0000313" key="2">
    <source>
        <dbReference type="Proteomes" id="UP000006087"/>
    </source>
</evidence>
<name>K1IIJ9_AERVE</name>
<protein>
    <submittedName>
        <fullName evidence="1">Uncharacterized protein</fullName>
    </submittedName>
</protein>
<sequence length="62" mass="6796">MESTAVVNLIAPNTNNVLITYACTIENFPDLVLNVDPRTSYLHNTMHIAGLPVKGELEITNV</sequence>
<dbReference type="EMBL" id="AGWU01000020">
    <property type="protein sequence ID" value="EKB18890.1"/>
    <property type="molecule type" value="Genomic_DNA"/>
</dbReference>
<comment type="caution">
    <text evidence="1">The sequence shown here is derived from an EMBL/GenBank/DDBJ whole genome shotgun (WGS) entry which is preliminary data.</text>
</comment>
<reference evidence="1 2" key="1">
    <citation type="submission" date="2012-06" db="EMBL/GenBank/DDBJ databases">
        <title>The Genome Sequence of Aeromonas veronii AMC34.</title>
        <authorList>
            <consortium name="The Broad Institute Genome Sequencing Platform"/>
            <person name="Earl A."/>
            <person name="Ward D."/>
            <person name="Feldgarden M."/>
            <person name="Gevers D."/>
            <person name="Graf J."/>
            <person name="Tomasi A."/>
            <person name="Horneman A."/>
            <person name="Walker B."/>
            <person name="Young S.K."/>
            <person name="Zeng Q."/>
            <person name="Gargeya S."/>
            <person name="Fitzgerald M."/>
            <person name="Haas B."/>
            <person name="Abouelleil A."/>
            <person name="Alvarado L."/>
            <person name="Arachchi H.M."/>
            <person name="Berlin A.M."/>
            <person name="Chapman S.B."/>
            <person name="Goldberg J."/>
            <person name="Griggs A."/>
            <person name="Gujja S."/>
            <person name="Hansen M."/>
            <person name="Howarth C."/>
            <person name="Imamovic A."/>
            <person name="Larimer J."/>
            <person name="McCowan C."/>
            <person name="Montmayeur A."/>
            <person name="Murphy C."/>
            <person name="Neiman D."/>
            <person name="Pearson M."/>
            <person name="Priest M."/>
            <person name="Roberts A."/>
            <person name="Saif S."/>
            <person name="Shea T."/>
            <person name="Sisk P."/>
            <person name="Sykes S."/>
            <person name="Wortman J."/>
            <person name="Nusbaum C."/>
            <person name="Birren B."/>
        </authorList>
    </citation>
    <scope>NUCLEOTIDE SEQUENCE [LARGE SCALE GENOMIC DNA]</scope>
    <source>
        <strain evidence="1 2">AMC34</strain>
    </source>
</reference>